<dbReference type="PANTHER" id="PTHR31165:SF2">
    <property type="entry name" value="ALOG DOMAIN-CONTAINING PROTEIN"/>
    <property type="match status" value="1"/>
</dbReference>
<keyword evidence="6" id="KW-0539">Nucleus</keyword>
<evidence type="ECO:0000313" key="8">
    <source>
        <dbReference type="EMBL" id="EDO30412.1"/>
    </source>
</evidence>
<evidence type="ECO:0000259" key="7">
    <source>
        <dbReference type="PROSITE" id="PS51697"/>
    </source>
</evidence>
<feature type="non-terminal residue" evidence="8">
    <location>
        <position position="97"/>
    </location>
</feature>
<evidence type="ECO:0000256" key="5">
    <source>
        <dbReference type="ARBA" id="ARBA00023163"/>
    </source>
</evidence>
<dbReference type="InterPro" id="IPR040222">
    <property type="entry name" value="ALOG"/>
</dbReference>
<dbReference type="GO" id="GO:0009299">
    <property type="term" value="P:mRNA transcription"/>
    <property type="evidence" value="ECO:0000318"/>
    <property type="project" value="GO_Central"/>
</dbReference>
<gene>
    <name evidence="8" type="ORF">NEMVEDRAFT_v1g140854</name>
</gene>
<proteinExistence type="inferred from homology"/>
<sequence>LTSASPSDITRFLVYKDRKGRTKVHTPKCKYFGSTSKTCPSRLAAGTVDSTIGKLRSIFIEAGRGGEWNNMLGVGNPAAHHSVKQYLSSVREEQASA</sequence>
<evidence type="ECO:0000256" key="1">
    <source>
        <dbReference type="ARBA" id="ARBA00004123"/>
    </source>
</evidence>
<keyword evidence="9" id="KW-1185">Reference proteome</keyword>
<dbReference type="GO" id="GO:0005634">
    <property type="term" value="C:nucleus"/>
    <property type="evidence" value="ECO:0000318"/>
    <property type="project" value="GO_Central"/>
</dbReference>
<reference evidence="8 9" key="1">
    <citation type="journal article" date="2007" name="Science">
        <title>Sea anemone genome reveals ancestral eumetazoan gene repertoire and genomic organization.</title>
        <authorList>
            <person name="Putnam N.H."/>
            <person name="Srivastava M."/>
            <person name="Hellsten U."/>
            <person name="Dirks B."/>
            <person name="Chapman J."/>
            <person name="Salamov A."/>
            <person name="Terry A."/>
            <person name="Shapiro H."/>
            <person name="Lindquist E."/>
            <person name="Kapitonov V.V."/>
            <person name="Jurka J."/>
            <person name="Genikhovich G."/>
            <person name="Grigoriev I.V."/>
            <person name="Lucas S.M."/>
            <person name="Steele R.E."/>
            <person name="Finnerty J.R."/>
            <person name="Technau U."/>
            <person name="Martindale M.Q."/>
            <person name="Rokhsar D.S."/>
        </authorList>
    </citation>
    <scope>NUCLEOTIDE SEQUENCE [LARGE SCALE GENOMIC DNA]</scope>
    <source>
        <strain evidence="9">CH2 X CH6</strain>
    </source>
</reference>
<evidence type="ECO:0000256" key="3">
    <source>
        <dbReference type="ARBA" id="ARBA00023015"/>
    </source>
</evidence>
<name>A7T0V4_NEMVE</name>
<dbReference type="Pfam" id="PF04852">
    <property type="entry name" value="ALOG_dom"/>
    <property type="match status" value="1"/>
</dbReference>
<feature type="domain" description="ALOG" evidence="7">
    <location>
        <begin position="1"/>
        <end position="97"/>
    </location>
</feature>
<evidence type="ECO:0000256" key="6">
    <source>
        <dbReference type="ARBA" id="ARBA00023242"/>
    </source>
</evidence>
<dbReference type="OMA" id="NQHPPVH"/>
<dbReference type="InParanoid" id="A7T0V4"/>
<dbReference type="HOGENOM" id="CLU_2352630_0_0_1"/>
<organism evidence="8 9">
    <name type="scientific">Nematostella vectensis</name>
    <name type="common">Starlet sea anemone</name>
    <dbReference type="NCBI Taxonomy" id="45351"/>
    <lineage>
        <taxon>Eukaryota</taxon>
        <taxon>Metazoa</taxon>
        <taxon>Cnidaria</taxon>
        <taxon>Anthozoa</taxon>
        <taxon>Hexacorallia</taxon>
        <taxon>Actiniaria</taxon>
        <taxon>Edwardsiidae</taxon>
        <taxon>Nematostella</taxon>
    </lineage>
</organism>
<dbReference type="PROSITE" id="PS51697">
    <property type="entry name" value="ALOG"/>
    <property type="match status" value="1"/>
</dbReference>
<comment type="subcellular location">
    <subcellularLocation>
        <location evidence="1">Nucleus</location>
    </subcellularLocation>
</comment>
<dbReference type="Proteomes" id="UP000001593">
    <property type="component" value="Unassembled WGS sequence"/>
</dbReference>
<evidence type="ECO:0000256" key="4">
    <source>
        <dbReference type="ARBA" id="ARBA00023125"/>
    </source>
</evidence>
<comment type="similarity">
    <text evidence="2">Belongs to the plant homeotic and developmental regulators ALOG protein family.</text>
</comment>
<dbReference type="PANTHER" id="PTHR31165">
    <property type="entry name" value="PROTEIN G1-LIKE2"/>
    <property type="match status" value="1"/>
</dbReference>
<dbReference type="InterPro" id="IPR006936">
    <property type="entry name" value="ALOG_dom"/>
</dbReference>
<accession>A7T0V4</accession>
<keyword evidence="4" id="KW-0238">DNA-binding</keyword>
<keyword evidence="5" id="KW-0804">Transcription</keyword>
<evidence type="ECO:0000313" key="9">
    <source>
        <dbReference type="Proteomes" id="UP000001593"/>
    </source>
</evidence>
<feature type="non-terminal residue" evidence="8">
    <location>
        <position position="1"/>
    </location>
</feature>
<dbReference type="GO" id="GO:0003677">
    <property type="term" value="F:DNA binding"/>
    <property type="evidence" value="ECO:0007669"/>
    <property type="project" value="UniProtKB-KW"/>
</dbReference>
<dbReference type="AlphaFoldDB" id="A7T0V4"/>
<protein>
    <recommendedName>
        <fullName evidence="7">ALOG domain-containing protein</fullName>
    </recommendedName>
</protein>
<evidence type="ECO:0000256" key="2">
    <source>
        <dbReference type="ARBA" id="ARBA00010308"/>
    </source>
</evidence>
<dbReference type="PhylomeDB" id="A7T0V4"/>
<keyword evidence="3" id="KW-0805">Transcription regulation</keyword>
<dbReference type="EMBL" id="DS470053">
    <property type="protein sequence ID" value="EDO30412.1"/>
    <property type="molecule type" value="Genomic_DNA"/>
</dbReference>